<dbReference type="InterPro" id="IPR050564">
    <property type="entry name" value="F420-G6PD/mer"/>
</dbReference>
<keyword evidence="4" id="KW-1185">Reference proteome</keyword>
<organism evidence="3 4">
    <name type="scientific">Saccharothrix violaceirubra</name>
    <dbReference type="NCBI Taxonomy" id="413306"/>
    <lineage>
        <taxon>Bacteria</taxon>
        <taxon>Bacillati</taxon>
        <taxon>Actinomycetota</taxon>
        <taxon>Actinomycetes</taxon>
        <taxon>Pseudonocardiales</taxon>
        <taxon>Pseudonocardiaceae</taxon>
        <taxon>Saccharothrix</taxon>
    </lineage>
</organism>
<dbReference type="InterPro" id="IPR011251">
    <property type="entry name" value="Luciferase-like_dom"/>
</dbReference>
<dbReference type="InterPro" id="IPR036661">
    <property type="entry name" value="Luciferase-like_sf"/>
</dbReference>
<feature type="domain" description="Luciferase-like" evidence="2">
    <location>
        <begin position="8"/>
        <end position="276"/>
    </location>
</feature>
<dbReference type="PANTHER" id="PTHR43244">
    <property type="match status" value="1"/>
</dbReference>
<evidence type="ECO:0000256" key="1">
    <source>
        <dbReference type="ARBA" id="ARBA00023002"/>
    </source>
</evidence>
<dbReference type="PANTHER" id="PTHR43244:SF1">
    <property type="entry name" value="5,10-METHYLENETETRAHYDROMETHANOPTERIN REDUCTASE"/>
    <property type="match status" value="1"/>
</dbReference>
<evidence type="ECO:0000313" key="4">
    <source>
        <dbReference type="Proteomes" id="UP000542674"/>
    </source>
</evidence>
<keyword evidence="1" id="KW-0560">Oxidoreductase</keyword>
<name>A0A7W7WVH6_9PSEU</name>
<proteinExistence type="predicted"/>
<sequence>MTIGTVLGAGPDSTNYVDDVVAQARLAADAGLESGWFAQIFHYDAIALAAVVGTRVPELRLGTSAVPIYGRHPLPLAAAAQTAQAATHNRFTFGIALGAKDFVEPVFGVKHERPALRLREYLTVFDTLFKTGTVDFAGETVVARTPFPAALPGAEPPSVVVAVMGPKAVRVAGELSDGIQPYLANPKALETIVADLRAGSGGADRRVIALVPIVVTDDVEGARERAAADLALYETVPSYQRVLGLGAVERAADLAVIGDEKTVADQVRRYFEAGATEVVAANTNLGGPGDQERTWRLLGSLRD</sequence>
<comment type="caution">
    <text evidence="3">The sequence shown here is derived from an EMBL/GenBank/DDBJ whole genome shotgun (WGS) entry which is preliminary data.</text>
</comment>
<dbReference type="InterPro" id="IPR019910">
    <property type="entry name" value="Lucif-like_OxRdtase_MSMEG_4879"/>
</dbReference>
<reference evidence="3 4" key="1">
    <citation type="submission" date="2020-08" db="EMBL/GenBank/DDBJ databases">
        <title>Sequencing the genomes of 1000 actinobacteria strains.</title>
        <authorList>
            <person name="Klenk H.-P."/>
        </authorList>
    </citation>
    <scope>NUCLEOTIDE SEQUENCE [LARGE SCALE GENOMIC DNA]</scope>
    <source>
        <strain evidence="3 4">DSM 45084</strain>
    </source>
</reference>
<dbReference type="NCBIfam" id="TIGR03564">
    <property type="entry name" value="F420_MSMEG_4879"/>
    <property type="match status" value="1"/>
</dbReference>
<accession>A0A7W7WVH6</accession>
<evidence type="ECO:0000313" key="3">
    <source>
        <dbReference type="EMBL" id="MBB4965071.1"/>
    </source>
</evidence>
<dbReference type="CDD" id="cd01097">
    <property type="entry name" value="Tetrahydromethanopterin_reductase"/>
    <property type="match status" value="1"/>
</dbReference>
<gene>
    <name evidence="3" type="ORF">F4559_002430</name>
</gene>
<dbReference type="EMBL" id="JACHJS010000001">
    <property type="protein sequence ID" value="MBB4965071.1"/>
    <property type="molecule type" value="Genomic_DNA"/>
</dbReference>
<dbReference type="Pfam" id="PF00296">
    <property type="entry name" value="Bac_luciferase"/>
    <property type="match status" value="1"/>
</dbReference>
<dbReference type="AlphaFoldDB" id="A0A7W7WVH6"/>
<dbReference type="RefSeq" id="WP_184668442.1">
    <property type="nucleotide sequence ID" value="NZ_BAABAI010000013.1"/>
</dbReference>
<dbReference type="Gene3D" id="3.20.20.30">
    <property type="entry name" value="Luciferase-like domain"/>
    <property type="match status" value="1"/>
</dbReference>
<dbReference type="SUPFAM" id="SSF51679">
    <property type="entry name" value="Bacterial luciferase-like"/>
    <property type="match status" value="1"/>
</dbReference>
<evidence type="ECO:0000259" key="2">
    <source>
        <dbReference type="Pfam" id="PF00296"/>
    </source>
</evidence>
<protein>
    <submittedName>
        <fullName evidence="3">F420-dependent oxidoreductase-like protein</fullName>
    </submittedName>
</protein>
<dbReference type="GO" id="GO:0016705">
    <property type="term" value="F:oxidoreductase activity, acting on paired donors, with incorporation or reduction of molecular oxygen"/>
    <property type="evidence" value="ECO:0007669"/>
    <property type="project" value="InterPro"/>
</dbReference>
<dbReference type="Proteomes" id="UP000542674">
    <property type="component" value="Unassembled WGS sequence"/>
</dbReference>